<keyword evidence="4" id="KW-1185">Reference proteome</keyword>
<evidence type="ECO:0000256" key="1">
    <source>
        <dbReference type="ARBA" id="ARBA00006845"/>
    </source>
</evidence>
<dbReference type="SUPFAM" id="SSF52038">
    <property type="entry name" value="Barstar-related"/>
    <property type="match status" value="1"/>
</dbReference>
<comment type="similarity">
    <text evidence="1">Belongs to the barstar family.</text>
</comment>
<sequence>MMTAKVSLDCNSIKDWDSFHDEFAGAFGFPAFYGRNMDAWIDCLTSLDAPEDGMSTVHCERGSVVTLSLSNVKDFAERCPEQYNAVIECSAFVNWRRLEVGDPSVLALSFHR</sequence>
<organism evidence="3 4">
    <name type="scientific">Granulicella aggregans</name>
    <dbReference type="NCBI Taxonomy" id="474949"/>
    <lineage>
        <taxon>Bacteria</taxon>
        <taxon>Pseudomonadati</taxon>
        <taxon>Acidobacteriota</taxon>
        <taxon>Terriglobia</taxon>
        <taxon>Terriglobales</taxon>
        <taxon>Acidobacteriaceae</taxon>
        <taxon>Granulicella</taxon>
    </lineage>
</organism>
<dbReference type="InterPro" id="IPR035905">
    <property type="entry name" value="Barstar-like_sf"/>
</dbReference>
<evidence type="ECO:0000313" key="4">
    <source>
        <dbReference type="Proteomes" id="UP000540989"/>
    </source>
</evidence>
<protein>
    <recommendedName>
        <fullName evidence="2">Barstar (barnase inhibitor) domain-containing protein</fullName>
    </recommendedName>
</protein>
<dbReference type="Gene3D" id="3.30.370.10">
    <property type="entry name" value="Barstar-like"/>
    <property type="match status" value="1"/>
</dbReference>
<evidence type="ECO:0000313" key="3">
    <source>
        <dbReference type="EMBL" id="MBB5057391.1"/>
    </source>
</evidence>
<dbReference type="AlphaFoldDB" id="A0A7W8E3E8"/>
<reference evidence="3 4" key="1">
    <citation type="submission" date="2020-08" db="EMBL/GenBank/DDBJ databases">
        <title>Genomic Encyclopedia of Type Strains, Phase IV (KMG-V): Genome sequencing to study the core and pangenomes of soil and plant-associated prokaryotes.</title>
        <authorList>
            <person name="Whitman W."/>
        </authorList>
    </citation>
    <scope>NUCLEOTIDE SEQUENCE [LARGE SCALE GENOMIC DNA]</scope>
    <source>
        <strain evidence="3 4">M8UP14</strain>
    </source>
</reference>
<gene>
    <name evidence="3" type="ORF">HDF16_002076</name>
</gene>
<comment type="caution">
    <text evidence="3">The sequence shown here is derived from an EMBL/GenBank/DDBJ whole genome shotgun (WGS) entry which is preliminary data.</text>
</comment>
<name>A0A7W8E3E8_9BACT</name>
<dbReference type="EMBL" id="JACHIP010000002">
    <property type="protein sequence ID" value="MBB5057391.1"/>
    <property type="molecule type" value="Genomic_DNA"/>
</dbReference>
<proteinExistence type="inferred from homology"/>
<dbReference type="InterPro" id="IPR000468">
    <property type="entry name" value="Barstar"/>
</dbReference>
<evidence type="ECO:0000259" key="2">
    <source>
        <dbReference type="Pfam" id="PF01337"/>
    </source>
</evidence>
<accession>A0A7W8E3E8</accession>
<dbReference type="Proteomes" id="UP000540989">
    <property type="component" value="Unassembled WGS sequence"/>
</dbReference>
<dbReference type="Pfam" id="PF01337">
    <property type="entry name" value="Barstar"/>
    <property type="match status" value="1"/>
</dbReference>
<feature type="domain" description="Barstar (barnase inhibitor)" evidence="2">
    <location>
        <begin position="6"/>
        <end position="91"/>
    </location>
</feature>